<sequence>MKDIKATVSSGIFEDRHHTIEPYFGLTQLGWQVGYSNGLFLSTRVGTWACVSNVCNTRPCCTTLCPLEYPTIVSQARAQPRHTGVWLAVWPKLDSITAKAH</sequence>
<evidence type="ECO:0000313" key="1">
    <source>
        <dbReference type="EMBL" id="KHG24089.1"/>
    </source>
</evidence>
<protein>
    <submittedName>
        <fullName evidence="1">Octopamine receptor 1</fullName>
    </submittedName>
</protein>
<name>A0A0B0PI29_GOSAR</name>
<keyword evidence="2" id="KW-1185">Reference proteome</keyword>
<evidence type="ECO:0000313" key="2">
    <source>
        <dbReference type="Proteomes" id="UP000032142"/>
    </source>
</evidence>
<dbReference type="Proteomes" id="UP000032142">
    <property type="component" value="Unassembled WGS sequence"/>
</dbReference>
<dbReference type="EMBL" id="KN427441">
    <property type="protein sequence ID" value="KHG24089.1"/>
    <property type="molecule type" value="Genomic_DNA"/>
</dbReference>
<reference evidence="2" key="1">
    <citation type="submission" date="2014-09" db="EMBL/GenBank/DDBJ databases">
        <authorList>
            <person name="Mudge J."/>
            <person name="Ramaraj T."/>
            <person name="Lindquist I.E."/>
            <person name="Bharti A.K."/>
            <person name="Sundararajan A."/>
            <person name="Cameron C.T."/>
            <person name="Woodward J.E."/>
            <person name="May G.D."/>
            <person name="Brubaker C."/>
            <person name="Broadhvest J."/>
            <person name="Wilkins T.A."/>
        </authorList>
    </citation>
    <scope>NUCLEOTIDE SEQUENCE</scope>
    <source>
        <strain evidence="2">cv. AKA8401</strain>
    </source>
</reference>
<dbReference type="AlphaFoldDB" id="A0A0B0PI29"/>
<organism evidence="1 2">
    <name type="scientific">Gossypium arboreum</name>
    <name type="common">Tree cotton</name>
    <name type="synonym">Gossypium nanking</name>
    <dbReference type="NCBI Taxonomy" id="29729"/>
    <lineage>
        <taxon>Eukaryota</taxon>
        <taxon>Viridiplantae</taxon>
        <taxon>Streptophyta</taxon>
        <taxon>Embryophyta</taxon>
        <taxon>Tracheophyta</taxon>
        <taxon>Spermatophyta</taxon>
        <taxon>Magnoliopsida</taxon>
        <taxon>eudicotyledons</taxon>
        <taxon>Gunneridae</taxon>
        <taxon>Pentapetalae</taxon>
        <taxon>rosids</taxon>
        <taxon>malvids</taxon>
        <taxon>Malvales</taxon>
        <taxon>Malvaceae</taxon>
        <taxon>Malvoideae</taxon>
        <taxon>Gossypium</taxon>
    </lineage>
</organism>
<accession>A0A0B0PI29</accession>
<keyword evidence="1" id="KW-0675">Receptor</keyword>
<proteinExistence type="predicted"/>
<gene>
    <name evidence="1" type="ORF">F383_01725</name>
</gene>